<dbReference type="InterPro" id="IPR011004">
    <property type="entry name" value="Trimer_LpxA-like_sf"/>
</dbReference>
<dbReference type="EMBL" id="JRAK01000089">
    <property type="protein sequence ID" value="KGN87238.1"/>
    <property type="molecule type" value="Genomic_DNA"/>
</dbReference>
<dbReference type="Gene3D" id="2.160.10.10">
    <property type="entry name" value="Hexapeptide repeat proteins"/>
    <property type="match status" value="1"/>
</dbReference>
<dbReference type="STRING" id="111105.HR09_00480"/>
<dbReference type="OrthoDB" id="9814955at2"/>
<feature type="domain" description="DUF6819" evidence="2">
    <location>
        <begin position="493"/>
        <end position="662"/>
    </location>
</feature>
<evidence type="ECO:0000259" key="2">
    <source>
        <dbReference type="Pfam" id="PF20683"/>
    </source>
</evidence>
<dbReference type="InterPro" id="IPR032533">
    <property type="entry name" value="DUF4954"/>
</dbReference>
<dbReference type="Proteomes" id="UP000030146">
    <property type="component" value="Unassembled WGS sequence"/>
</dbReference>
<reference evidence="4 6" key="2">
    <citation type="submission" date="2014-08" db="EMBL/GenBank/DDBJ databases">
        <title>Porphyromonas gulae strain:COT-052_OH3439 Genome sequencing.</title>
        <authorList>
            <person name="Wallis C."/>
            <person name="Deusch O."/>
            <person name="O'Flynn C."/>
            <person name="Davis I."/>
            <person name="Jospin G."/>
            <person name="Darling A.E."/>
            <person name="Coil D.A."/>
            <person name="Alexiev A."/>
            <person name="Horsfall A."/>
            <person name="Kirkwood N."/>
            <person name="Harris S."/>
            <person name="Eisen J.A."/>
        </authorList>
    </citation>
    <scope>NUCLEOTIDE SEQUENCE [LARGE SCALE GENOMIC DNA]</scope>
    <source>
        <strain evidence="6">COT-052 OH3439</strain>
        <strain evidence="4">COT-052_OH3439</strain>
    </source>
</reference>
<evidence type="ECO:0008006" key="7">
    <source>
        <dbReference type="Google" id="ProtNLM"/>
    </source>
</evidence>
<feature type="domain" description="DUF4954" evidence="1">
    <location>
        <begin position="8"/>
        <end position="440"/>
    </location>
</feature>
<keyword evidence="6" id="KW-1185">Reference proteome</keyword>
<dbReference type="EMBL" id="JRAI01000050">
    <property type="protein sequence ID" value="KGN85632.1"/>
    <property type="molecule type" value="Genomic_DNA"/>
</dbReference>
<evidence type="ECO:0000259" key="1">
    <source>
        <dbReference type="Pfam" id="PF16314"/>
    </source>
</evidence>
<evidence type="ECO:0000313" key="5">
    <source>
        <dbReference type="Proteomes" id="UP000030130"/>
    </source>
</evidence>
<reference evidence="3 5" key="1">
    <citation type="submission" date="2014-08" db="EMBL/GenBank/DDBJ databases">
        <title>Porphyromonas gulae strain:COT-052_OH1451 Genome sequencing.</title>
        <authorList>
            <person name="Wallis C."/>
            <person name="Deusch O."/>
            <person name="O'Flynn C."/>
            <person name="Davis I."/>
            <person name="Jospin G."/>
            <person name="Darling A.E."/>
            <person name="Coil D.A."/>
            <person name="Alexiev A."/>
            <person name="Horsfall A."/>
            <person name="Kirkwood N."/>
            <person name="Harris S."/>
            <person name="Eisen J.A."/>
        </authorList>
    </citation>
    <scope>NUCLEOTIDE SEQUENCE [LARGE SCALE GENOMIC DNA]</scope>
    <source>
        <strain evidence="5">COT-052 OH1451</strain>
        <strain evidence="3">COT-052_OH1451</strain>
    </source>
</reference>
<dbReference type="Proteomes" id="UP000030130">
    <property type="component" value="Unassembled WGS sequence"/>
</dbReference>
<gene>
    <name evidence="3" type="ORF">HR08_05435</name>
    <name evidence="4" type="ORF">HR15_06585</name>
</gene>
<evidence type="ECO:0000313" key="4">
    <source>
        <dbReference type="EMBL" id="KGN87238.1"/>
    </source>
</evidence>
<organism evidence="3 5">
    <name type="scientific">Porphyromonas gulae</name>
    <dbReference type="NCBI Taxonomy" id="111105"/>
    <lineage>
        <taxon>Bacteria</taxon>
        <taxon>Pseudomonadati</taxon>
        <taxon>Bacteroidota</taxon>
        <taxon>Bacteroidia</taxon>
        <taxon>Bacteroidales</taxon>
        <taxon>Porphyromonadaceae</taxon>
        <taxon>Porphyromonas</taxon>
    </lineage>
</organism>
<dbReference type="PATRIC" id="fig|111105.18.peg.592"/>
<evidence type="ECO:0000313" key="6">
    <source>
        <dbReference type="Proteomes" id="UP000030146"/>
    </source>
</evidence>
<dbReference type="Pfam" id="PF16314">
    <property type="entry name" value="DUF4954"/>
    <property type="match status" value="1"/>
</dbReference>
<dbReference type="RefSeq" id="WP_039420955.1">
    <property type="nucleotide sequence ID" value="NZ_CALUCC010000009.1"/>
</dbReference>
<dbReference type="AlphaFoldDB" id="A0A0A2F6F1"/>
<dbReference type="Pfam" id="PF20683">
    <property type="entry name" value="DUF6819"/>
    <property type="match status" value="1"/>
</dbReference>
<evidence type="ECO:0000313" key="3">
    <source>
        <dbReference type="EMBL" id="KGN85632.1"/>
    </source>
</evidence>
<comment type="caution">
    <text evidence="3">The sequence shown here is derived from an EMBL/GenBank/DDBJ whole genome shotgun (WGS) entry which is preliminary data.</text>
</comment>
<proteinExistence type="predicted"/>
<dbReference type="SUPFAM" id="SSF51161">
    <property type="entry name" value="Trimeric LpxA-like enzymes"/>
    <property type="match status" value="1"/>
</dbReference>
<sequence length="663" mass="74402">MKENGKIYRHLTEEEISVLEGNYCQCADWTMVEVAEGFDANRCLHVMFSGQIRIGSTRGSHLLPGGLHVPTGINIARLHNCIIGDEVVIFHVNSYLANYRIGDYTRIENIDTIAVTESTTFGNGVEVTVLNETGGREVTITDNLTAQTAYLMAMYRHDKVLTESLAAMAKAYAESRRSDMGAIGSHVVIHGCNTIENVCIGDYTEITGASHLCNGSINSKKEAPVSVGYNVVCRDFILCSGSSVTDGVTVSHCFVGQGTHLGHLFSAHDSLFFANCQGENGEACAVFAGPYTVSMHKSSLLIAGLYSFLNAGSGSNQSNHLYKLGPIHQGIVERGSKTTSDSYILWPSRIGPFTLVMGRHVHHIDSSAFPFSYIIEDRNESYLVPGINLRSVGTIRDAKKWPARDKRKDPDLLDNINFNLLSPFTAGKMMRGSRKLKKLRKILGSEGQTYVYHDMRIRSSALDKGLMFYEMGLNKFFGNSIIKRLEDCPCRTDEEVLAALKPTHNEGDGSWVDICGMIAPQQQIHRLTSLIKEGRIKSLAEVNERMKDIHSRYYDYEWCWAYNALLEWYELNPEDLTRSKVAELVHTWMRSVIRLDEMLYEDAKKEFQMHSQVGFGIDLVGEMKHRDFDEVRGDFESNPFIVEVVEHIRKKRALGEEMLSRLE</sequence>
<accession>A0A0A2F6F1</accession>
<protein>
    <recommendedName>
        <fullName evidence="7">DUF4954 domain-containing protein</fullName>
    </recommendedName>
</protein>
<dbReference type="eggNOG" id="COG1208">
    <property type="taxonomic scope" value="Bacteria"/>
</dbReference>
<name>A0A0A2F6F1_9PORP</name>
<dbReference type="InterPro" id="IPR049208">
    <property type="entry name" value="DUF6819"/>
</dbReference>